<organism evidence="3 4">
    <name type="scientific">Trichomonas vaginalis (strain ATCC PRA-98 / G3)</name>
    <dbReference type="NCBI Taxonomy" id="412133"/>
    <lineage>
        <taxon>Eukaryota</taxon>
        <taxon>Metamonada</taxon>
        <taxon>Parabasalia</taxon>
        <taxon>Trichomonadida</taxon>
        <taxon>Trichomonadidae</taxon>
        <taxon>Trichomonas</taxon>
    </lineage>
</organism>
<sequence length="691" mass="80215">MPGPLYDEFLKDSGDTIDGLTAIYKLNTYNESRITEIFNMITKKLIDESDFKPLKIISMICDVMFWRYRFFKPYLLLIKKIIQRYHIKRLERCSVVLYYYLSKEYDLKLEYRYSELFNTFNINDDFYDDISEEYTIFSSIIYDHVEMFISFTEREGFNRKLIKSFSLTPERYECLWFFSMKFTLLEFCCYHGAVKCFKFLRTEYHATITQKCLQYSFLSGAPDILNECLKYQKPDSKCMECAIVSHNIDFITFLMNEFRLKISLDWCYKYKNLTALYVYLENNAVHNRNAEEILHQIAWNQEIKFLNLLIMFKVNLNLVDHLGMTPLHYAAENDCMSIITTLFSHGAFVNIPNNNGEMALHYAAENDLNDCVDFLTTCGAYINVSDNNGKTPLFYAAENHAVKSAGILIKKGAEINILDKSGKSPLHYAAMYSRKEQEKLKNSSNIDNDISFINKVANLRKLHEPAESVKINLYKTNSLLLNGYYIDTNIFNESERKSIELTKLLISNGADVNARDIENRKTALHYAAERNCKNLVEFLISCGAEVNAKDKNGLSAIHYAASKKNKDLIDILISHGADVNSRDNNQITPLHISSYFNQGEITETLISHGADVNIRDIDKETPLHYAAKKGFVQIAKILLYNGAHVRPFNKTNRTPLMIAEFFDIKMKSLLYMFYCIRMLKSPFVKLRKLSI</sequence>
<evidence type="ECO:0000259" key="2">
    <source>
        <dbReference type="Pfam" id="PF11929"/>
    </source>
</evidence>
<gene>
    <name evidence="3" type="ORF">TVAG_114470</name>
</gene>
<proteinExistence type="predicted"/>
<dbReference type="KEGG" id="tva:4755785"/>
<dbReference type="SMR" id="A2FAR6"/>
<feature type="repeat" description="ANK" evidence="1">
    <location>
        <begin position="618"/>
        <end position="650"/>
    </location>
</feature>
<dbReference type="PANTHER" id="PTHR24182">
    <property type="entry name" value="ANKYRIN REPEAT AND SOCS BOX CONTAINING 4"/>
    <property type="match status" value="1"/>
</dbReference>
<dbReference type="VEuPathDB" id="TrichDB:TVAGG3_0570900"/>
<dbReference type="EMBL" id="DS113692">
    <property type="protein sequence ID" value="EAX97995.1"/>
    <property type="molecule type" value="Genomic_DNA"/>
</dbReference>
<feature type="repeat" description="ANK" evidence="1">
    <location>
        <begin position="355"/>
        <end position="387"/>
    </location>
</feature>
<feature type="repeat" description="ANK" evidence="1">
    <location>
        <begin position="519"/>
        <end position="551"/>
    </location>
</feature>
<evidence type="ECO:0000313" key="3">
    <source>
        <dbReference type="EMBL" id="EAX97995.1"/>
    </source>
</evidence>
<dbReference type="VEuPathDB" id="TrichDB:TVAG_114470"/>
<feature type="repeat" description="ANK" evidence="1">
    <location>
        <begin position="322"/>
        <end position="354"/>
    </location>
</feature>
<keyword evidence="1" id="KW-0040">ANK repeat</keyword>
<dbReference type="InParanoid" id="A2FAR6"/>
<accession>A2FAR6</accession>
<dbReference type="PROSITE" id="PS50088">
    <property type="entry name" value="ANK_REPEAT"/>
    <property type="match status" value="7"/>
</dbReference>
<evidence type="ECO:0000313" key="4">
    <source>
        <dbReference type="Proteomes" id="UP000001542"/>
    </source>
</evidence>
<dbReference type="OrthoDB" id="534630at2759"/>
<protein>
    <recommendedName>
        <fullName evidence="2">DUF3447 domain-containing protein</fullName>
    </recommendedName>
</protein>
<dbReference type="SUPFAM" id="SSF48403">
    <property type="entry name" value="Ankyrin repeat"/>
    <property type="match status" value="3"/>
</dbReference>
<dbReference type="InterPro" id="IPR002110">
    <property type="entry name" value="Ankyrin_rpt"/>
</dbReference>
<keyword evidence="4" id="KW-1185">Reference proteome</keyword>
<feature type="repeat" description="ANK" evidence="1">
    <location>
        <begin position="552"/>
        <end position="584"/>
    </location>
</feature>
<dbReference type="eggNOG" id="KOG4177">
    <property type="taxonomic scope" value="Eukaryota"/>
</dbReference>
<feature type="repeat" description="ANK" evidence="1">
    <location>
        <begin position="585"/>
        <end position="617"/>
    </location>
</feature>
<dbReference type="InterPro" id="IPR020683">
    <property type="entry name" value="DUF3447"/>
</dbReference>
<dbReference type="PROSITE" id="PS50297">
    <property type="entry name" value="ANK_REP_REGION"/>
    <property type="match status" value="7"/>
</dbReference>
<feature type="domain" description="DUF3447" evidence="2">
    <location>
        <begin position="205"/>
        <end position="279"/>
    </location>
</feature>
<reference evidence="3" key="1">
    <citation type="submission" date="2006-10" db="EMBL/GenBank/DDBJ databases">
        <authorList>
            <person name="Amadeo P."/>
            <person name="Zhao Q."/>
            <person name="Wortman J."/>
            <person name="Fraser-Liggett C."/>
            <person name="Carlton J."/>
        </authorList>
    </citation>
    <scope>NUCLEOTIDE SEQUENCE</scope>
    <source>
        <strain evidence="3">G3</strain>
    </source>
</reference>
<dbReference type="Pfam" id="PF13637">
    <property type="entry name" value="Ank_4"/>
    <property type="match status" value="1"/>
</dbReference>
<dbReference type="STRING" id="5722.A2FAR6"/>
<dbReference type="Proteomes" id="UP000001542">
    <property type="component" value="Unassembled WGS sequence"/>
</dbReference>
<dbReference type="PANTHER" id="PTHR24182:SF13">
    <property type="entry name" value="LD18443P"/>
    <property type="match status" value="1"/>
</dbReference>
<feature type="repeat" description="ANK" evidence="1">
    <location>
        <begin position="388"/>
        <end position="420"/>
    </location>
</feature>
<name>A2FAR6_TRIV3</name>
<dbReference type="SMART" id="SM00248">
    <property type="entry name" value="ANK"/>
    <property type="match status" value="11"/>
</dbReference>
<dbReference type="AlphaFoldDB" id="A2FAR6"/>
<evidence type="ECO:0000256" key="1">
    <source>
        <dbReference type="PROSITE-ProRule" id="PRU00023"/>
    </source>
</evidence>
<dbReference type="Pfam" id="PF11929">
    <property type="entry name" value="DUF3447"/>
    <property type="match status" value="1"/>
</dbReference>
<dbReference type="Gene3D" id="1.25.40.20">
    <property type="entry name" value="Ankyrin repeat-containing domain"/>
    <property type="match status" value="2"/>
</dbReference>
<reference evidence="3" key="2">
    <citation type="journal article" date="2007" name="Science">
        <title>Draft genome sequence of the sexually transmitted pathogen Trichomonas vaginalis.</title>
        <authorList>
            <person name="Carlton J.M."/>
            <person name="Hirt R.P."/>
            <person name="Silva J.C."/>
            <person name="Delcher A.L."/>
            <person name="Schatz M."/>
            <person name="Zhao Q."/>
            <person name="Wortman J.R."/>
            <person name="Bidwell S.L."/>
            <person name="Alsmark U.C.M."/>
            <person name="Besteiro S."/>
            <person name="Sicheritz-Ponten T."/>
            <person name="Noel C.J."/>
            <person name="Dacks J.B."/>
            <person name="Foster P.G."/>
            <person name="Simillion C."/>
            <person name="Van de Peer Y."/>
            <person name="Miranda-Saavedra D."/>
            <person name="Barton G.J."/>
            <person name="Westrop G.D."/>
            <person name="Mueller S."/>
            <person name="Dessi D."/>
            <person name="Fiori P.L."/>
            <person name="Ren Q."/>
            <person name="Paulsen I."/>
            <person name="Zhang H."/>
            <person name="Bastida-Corcuera F.D."/>
            <person name="Simoes-Barbosa A."/>
            <person name="Brown M.T."/>
            <person name="Hayes R.D."/>
            <person name="Mukherjee M."/>
            <person name="Okumura C.Y."/>
            <person name="Schneider R."/>
            <person name="Smith A.J."/>
            <person name="Vanacova S."/>
            <person name="Villalvazo M."/>
            <person name="Haas B.J."/>
            <person name="Pertea M."/>
            <person name="Feldblyum T.V."/>
            <person name="Utterback T.R."/>
            <person name="Shu C.L."/>
            <person name="Osoegawa K."/>
            <person name="de Jong P.J."/>
            <person name="Hrdy I."/>
            <person name="Horvathova L."/>
            <person name="Zubacova Z."/>
            <person name="Dolezal P."/>
            <person name="Malik S.B."/>
            <person name="Logsdon J.M. Jr."/>
            <person name="Henze K."/>
            <person name="Gupta A."/>
            <person name="Wang C.C."/>
            <person name="Dunne R.L."/>
            <person name="Upcroft J.A."/>
            <person name="Upcroft P."/>
            <person name="White O."/>
            <person name="Salzberg S.L."/>
            <person name="Tang P."/>
            <person name="Chiu C.-H."/>
            <person name="Lee Y.-S."/>
            <person name="Embley T.M."/>
            <person name="Coombs G.H."/>
            <person name="Mottram J.C."/>
            <person name="Tachezy J."/>
            <person name="Fraser-Liggett C.M."/>
            <person name="Johnson P.J."/>
        </authorList>
    </citation>
    <scope>NUCLEOTIDE SEQUENCE [LARGE SCALE GENOMIC DNA]</scope>
    <source>
        <strain evidence="3">G3</strain>
    </source>
</reference>
<dbReference type="InterPro" id="IPR036770">
    <property type="entry name" value="Ankyrin_rpt-contain_sf"/>
</dbReference>
<dbReference type="RefSeq" id="XP_001310925.1">
    <property type="nucleotide sequence ID" value="XM_001310924.1"/>
</dbReference>
<dbReference type="PRINTS" id="PR01415">
    <property type="entry name" value="ANKYRIN"/>
</dbReference>
<dbReference type="Pfam" id="PF12796">
    <property type="entry name" value="Ank_2"/>
    <property type="match status" value="3"/>
</dbReference>